<dbReference type="PROSITE" id="PS00107">
    <property type="entry name" value="PROTEIN_KINASE_ATP"/>
    <property type="match status" value="1"/>
</dbReference>
<keyword evidence="3" id="KW-0808">Transferase</keyword>
<keyword evidence="6 9" id="KW-0067">ATP-binding</keyword>
<keyword evidence="2 10" id="KW-0723">Serine/threonine-protein kinase</keyword>
<dbReference type="Proteomes" id="UP000093000">
    <property type="component" value="Unassembled WGS sequence"/>
</dbReference>
<dbReference type="EMBL" id="LUGH01000073">
    <property type="protein sequence ID" value="OBZ89889.1"/>
    <property type="molecule type" value="Genomic_DNA"/>
</dbReference>
<evidence type="ECO:0000313" key="13">
    <source>
        <dbReference type="Proteomes" id="UP000093000"/>
    </source>
</evidence>
<feature type="non-terminal residue" evidence="12">
    <location>
        <position position="1"/>
    </location>
</feature>
<dbReference type="InParanoid" id="A0A1C7NM12"/>
<dbReference type="EC" id="2.7.11.1" evidence="1"/>
<evidence type="ECO:0000256" key="7">
    <source>
        <dbReference type="ARBA" id="ARBA00047899"/>
    </source>
</evidence>
<evidence type="ECO:0000256" key="5">
    <source>
        <dbReference type="ARBA" id="ARBA00022777"/>
    </source>
</evidence>
<organism evidence="12 13">
    <name type="scientific">Choanephora cucurbitarum</name>
    <dbReference type="NCBI Taxonomy" id="101091"/>
    <lineage>
        <taxon>Eukaryota</taxon>
        <taxon>Fungi</taxon>
        <taxon>Fungi incertae sedis</taxon>
        <taxon>Mucoromycota</taxon>
        <taxon>Mucoromycotina</taxon>
        <taxon>Mucoromycetes</taxon>
        <taxon>Mucorales</taxon>
        <taxon>Mucorineae</taxon>
        <taxon>Choanephoraceae</taxon>
        <taxon>Choanephoroideae</taxon>
        <taxon>Choanephora</taxon>
    </lineage>
</organism>
<evidence type="ECO:0000313" key="12">
    <source>
        <dbReference type="EMBL" id="OBZ89889.1"/>
    </source>
</evidence>
<evidence type="ECO:0000256" key="10">
    <source>
        <dbReference type="RuleBase" id="RU000304"/>
    </source>
</evidence>
<dbReference type="GO" id="GO:0004674">
    <property type="term" value="F:protein serine/threonine kinase activity"/>
    <property type="evidence" value="ECO:0007669"/>
    <property type="project" value="UniProtKB-KW"/>
</dbReference>
<evidence type="ECO:0000256" key="8">
    <source>
        <dbReference type="ARBA" id="ARBA00048679"/>
    </source>
</evidence>
<dbReference type="InterPro" id="IPR011009">
    <property type="entry name" value="Kinase-like_dom_sf"/>
</dbReference>
<comment type="similarity">
    <text evidence="10">Belongs to the protein kinase superfamily.</text>
</comment>
<dbReference type="GO" id="GO:0005524">
    <property type="term" value="F:ATP binding"/>
    <property type="evidence" value="ECO:0007669"/>
    <property type="project" value="UniProtKB-UniRule"/>
</dbReference>
<dbReference type="SUPFAM" id="SSF56112">
    <property type="entry name" value="Protein kinase-like (PK-like)"/>
    <property type="match status" value="1"/>
</dbReference>
<evidence type="ECO:0000256" key="3">
    <source>
        <dbReference type="ARBA" id="ARBA00022679"/>
    </source>
</evidence>
<dbReference type="InterPro" id="IPR017441">
    <property type="entry name" value="Protein_kinase_ATP_BS"/>
</dbReference>
<dbReference type="SMART" id="SM00220">
    <property type="entry name" value="S_TKc"/>
    <property type="match status" value="1"/>
</dbReference>
<evidence type="ECO:0000256" key="1">
    <source>
        <dbReference type="ARBA" id="ARBA00012513"/>
    </source>
</evidence>
<dbReference type="AlphaFoldDB" id="A0A1C7NM12"/>
<evidence type="ECO:0000256" key="2">
    <source>
        <dbReference type="ARBA" id="ARBA00022527"/>
    </source>
</evidence>
<comment type="caution">
    <text evidence="12">The sequence shown here is derived from an EMBL/GenBank/DDBJ whole genome shotgun (WGS) entry which is preliminary data.</text>
</comment>
<dbReference type="STRING" id="101091.A0A1C7NM12"/>
<dbReference type="Gene3D" id="1.10.510.10">
    <property type="entry name" value="Transferase(Phosphotransferase) domain 1"/>
    <property type="match status" value="1"/>
</dbReference>
<evidence type="ECO:0000256" key="4">
    <source>
        <dbReference type="ARBA" id="ARBA00022741"/>
    </source>
</evidence>
<evidence type="ECO:0000256" key="9">
    <source>
        <dbReference type="PROSITE-ProRule" id="PRU10141"/>
    </source>
</evidence>
<feature type="binding site" evidence="9">
    <location>
        <position position="162"/>
    </location>
    <ligand>
        <name>ATP</name>
        <dbReference type="ChEBI" id="CHEBI:30616"/>
    </ligand>
</feature>
<keyword evidence="4 9" id="KW-0547">Nucleotide-binding</keyword>
<dbReference type="Pfam" id="PF00069">
    <property type="entry name" value="Pkinase"/>
    <property type="match status" value="1"/>
</dbReference>
<feature type="domain" description="Protein kinase" evidence="11">
    <location>
        <begin position="135"/>
        <end position="398"/>
    </location>
</feature>
<accession>A0A1C7NM12</accession>
<name>A0A1C7NM12_9FUNG</name>
<proteinExistence type="inferred from homology"/>
<dbReference type="OrthoDB" id="6513151at2759"/>
<dbReference type="InterPro" id="IPR008271">
    <property type="entry name" value="Ser/Thr_kinase_AS"/>
</dbReference>
<dbReference type="PROSITE" id="PS00108">
    <property type="entry name" value="PROTEIN_KINASE_ST"/>
    <property type="match status" value="1"/>
</dbReference>
<dbReference type="PANTHER" id="PTHR43895">
    <property type="entry name" value="CALCIUM/CALMODULIN-DEPENDENT PROTEIN KINASE KINASE-RELATED"/>
    <property type="match status" value="1"/>
</dbReference>
<evidence type="ECO:0000259" key="11">
    <source>
        <dbReference type="PROSITE" id="PS50011"/>
    </source>
</evidence>
<dbReference type="FunCoup" id="A0A1C7NM12">
    <property type="interactions" value="541"/>
</dbReference>
<comment type="catalytic activity">
    <reaction evidence="8">
        <text>L-seryl-[protein] + ATP = O-phospho-L-seryl-[protein] + ADP + H(+)</text>
        <dbReference type="Rhea" id="RHEA:17989"/>
        <dbReference type="Rhea" id="RHEA-COMP:9863"/>
        <dbReference type="Rhea" id="RHEA-COMP:11604"/>
        <dbReference type="ChEBI" id="CHEBI:15378"/>
        <dbReference type="ChEBI" id="CHEBI:29999"/>
        <dbReference type="ChEBI" id="CHEBI:30616"/>
        <dbReference type="ChEBI" id="CHEBI:83421"/>
        <dbReference type="ChEBI" id="CHEBI:456216"/>
        <dbReference type="EC" id="2.7.11.1"/>
    </reaction>
</comment>
<reference evidence="12 13" key="1">
    <citation type="submission" date="2016-03" db="EMBL/GenBank/DDBJ databases">
        <title>Choanephora cucurbitarum.</title>
        <authorList>
            <person name="Min B."/>
            <person name="Park H."/>
            <person name="Park J.-H."/>
            <person name="Shin H.-D."/>
            <person name="Choi I.-G."/>
        </authorList>
    </citation>
    <scope>NUCLEOTIDE SEQUENCE [LARGE SCALE GENOMIC DNA]</scope>
    <source>
        <strain evidence="12 13">KUS-F28377</strain>
    </source>
</reference>
<dbReference type="GO" id="GO:0007165">
    <property type="term" value="P:signal transduction"/>
    <property type="evidence" value="ECO:0007669"/>
    <property type="project" value="TreeGrafter"/>
</dbReference>
<dbReference type="PANTHER" id="PTHR43895:SF32">
    <property type="entry name" value="SERINE_THREONINE-PROTEIN KINASE CHK1"/>
    <property type="match status" value="1"/>
</dbReference>
<dbReference type="InterPro" id="IPR000719">
    <property type="entry name" value="Prot_kinase_dom"/>
</dbReference>
<dbReference type="PROSITE" id="PS50011">
    <property type="entry name" value="PROTEIN_KINASE_DOM"/>
    <property type="match status" value="1"/>
</dbReference>
<evidence type="ECO:0000256" key="6">
    <source>
        <dbReference type="ARBA" id="ARBA00022840"/>
    </source>
</evidence>
<gene>
    <name evidence="12" type="primary">SAT4_1</name>
    <name evidence="12" type="ORF">A0J61_02059</name>
</gene>
<protein>
    <recommendedName>
        <fullName evidence="1">non-specific serine/threonine protein kinase</fullName>
        <ecNumber evidence="1">2.7.11.1</ecNumber>
    </recommendedName>
</protein>
<comment type="catalytic activity">
    <reaction evidence="7">
        <text>L-threonyl-[protein] + ATP = O-phospho-L-threonyl-[protein] + ADP + H(+)</text>
        <dbReference type="Rhea" id="RHEA:46608"/>
        <dbReference type="Rhea" id="RHEA-COMP:11060"/>
        <dbReference type="Rhea" id="RHEA-COMP:11605"/>
        <dbReference type="ChEBI" id="CHEBI:15378"/>
        <dbReference type="ChEBI" id="CHEBI:30013"/>
        <dbReference type="ChEBI" id="CHEBI:30616"/>
        <dbReference type="ChEBI" id="CHEBI:61977"/>
        <dbReference type="ChEBI" id="CHEBI:456216"/>
        <dbReference type="EC" id="2.7.11.1"/>
    </reaction>
</comment>
<sequence>AGAFSNVPQDISRHFIELPEINQTKQSNIRLNRHFYISNHKSCSSSEEEEESCHELVEVDTLYKKSVDRICLENSNLSCEEDVENEVSYISPTKWTFVRHLFSKLNFHHTVIPSLACITQQVDDPSQSCLSKYGRLINKQIGEGVSATVQLVQHEHALLAVKVFQKRKRKESVNGYMKALASEFCIASALHHEYIVKTIDFVRLDEERERFGIVMEYYPEGDLYSLIKQRELPNSEIYSYFKQLLLGLDYLHSLGVAHRDLKPENLLIHQGQLKIADFGSADVFRVAWQDHSRLSDGLCGTTPYMAPEIFLDQGYWAAPVDVWSAGIILFCMKFDGVPFGSAQLTDTNYPIYLRRRLLRQYGPFNKLDHEPQTIIYAMLNPESHTRISVHDLLQLPWIQSL</sequence>
<keyword evidence="13" id="KW-1185">Reference proteome</keyword>
<keyword evidence="5 12" id="KW-0418">Kinase</keyword>